<feature type="compositionally biased region" description="Low complexity" evidence="1">
    <location>
        <begin position="307"/>
        <end position="330"/>
    </location>
</feature>
<dbReference type="InterPro" id="IPR028010">
    <property type="entry name" value="GSAP_C_dom"/>
</dbReference>
<dbReference type="PANTHER" id="PTHR13630:SF1">
    <property type="entry name" value="GAMMA-SECRETASE-ACTIVATING PROTEIN"/>
    <property type="match status" value="1"/>
</dbReference>
<keyword evidence="4" id="KW-1185">Reference proteome</keyword>
<dbReference type="EMBL" id="JAOAOG010000075">
    <property type="protein sequence ID" value="KAJ6250454.1"/>
    <property type="molecule type" value="Genomic_DNA"/>
</dbReference>
<feature type="domain" description="Gamma-secretase-activating protein C-terminal" evidence="2">
    <location>
        <begin position="917"/>
        <end position="1003"/>
    </location>
</feature>
<dbReference type="Proteomes" id="UP001150062">
    <property type="component" value="Unassembled WGS sequence"/>
</dbReference>
<evidence type="ECO:0000313" key="4">
    <source>
        <dbReference type="Proteomes" id="UP001150062"/>
    </source>
</evidence>
<dbReference type="Pfam" id="PF14959">
    <property type="entry name" value="GSAP-16"/>
    <property type="match status" value="1"/>
</dbReference>
<feature type="compositionally biased region" description="Basic and acidic residues" evidence="1">
    <location>
        <begin position="292"/>
        <end position="306"/>
    </location>
</feature>
<feature type="region of interest" description="Disordered" evidence="1">
    <location>
        <begin position="887"/>
        <end position="908"/>
    </location>
</feature>
<feature type="region of interest" description="Disordered" evidence="1">
    <location>
        <begin position="288"/>
        <end position="345"/>
    </location>
</feature>
<sequence>MLSFQRLFSLKDHLSDVSPPSKKMNLRLIGQTPPDYVLISRRHELKTKTVTFVDLLIPLKFKRVNLWMTDRNIKIKQASLSSDQALFTITYVTQFSTNYNNIPRSKSYEGFKINYRTEIVHLKSSVSKFLLFNNLQDDRKVWFLKNGPKSTLFGRANNIYYLLVILNKNQIQIWKIVCDSKYNKIAKVNLNKTICQHHLWSIFKVEEQLLWVLSSQKDNPNVLKLKCFHVNGTIIKLKQSYNFHSSPIKSQELYQLSSIDSFSVLLFDEEIKKRQLIKKEKLATKKISMVNKKNENRHKNLGDIKNKNNNNIKNNNNNKNNKNNKNNSNSDGGRGGSGKETGGNDIKAIGRFTKKYSSTNSLREMQKKSRSKKKRDEFQGQEQSYHLIKLSNNLNCLCYQCGFIDLNDSKKQIQIIIILLERKERIHLAVPMKHLKWKQIRKVQIYFGSIDTMLLIYLPGYYFQLIDCSLEHDTSPSFVFKHDTEFCTPLPNKRQIFEFNNIKKKTKTTRNSEMNKSKKQNTNYNQKIKSISRIISLDNYISQTFLDLESQICYKYFICSSNIFQLFVSDQFRKYLKFVTHYINSHYQDLLLNVNEINKFLFENIKIILTRSFFREYIISGSYQEMIKNVQFVEKNVQMVIPSTTIKSFNQTFPITNSKNDFNDDIDDEIDDIGKYIFDDDDDDDDDGIDLGGIGMNGIDMDNIDYDGNGNGNGNDDNDDDDDDDKNIENYTQKKNGKKKRKIKTKTKITLQKKTKKKLKNINYYLKIIDSKNIKNNYTKLNYKNLFSQFFLLQKVKQVIYKLQSGNIYNLTNPMESKSKTEELMIQLITGKFSQIFPTNTEMASKYAEIYQKARLQMLNNAIDCLIPLAIKLINYLDSTLDRVNGNGGDENGRGNGNGNGNDDDDDNDKSFDKISSITKKNNLENKLLLKTIKIKKNIFKLFQIYLNFYYIIEELVLPITPKFNKYFLRLGFLSLKKITFLHYLHQKIFFIDKKFLLKYIDPMLDEDFKRSISLFVKNQKQCFQRLQSNKRNYKNLVEYCTSKTYFRFKEEFSKCNMFSSEFHSMDRAFNCFAILKNKNQKFFDEMQFVSLNFAYYLPRI</sequence>
<gene>
    <name evidence="3" type="ORF">M0813_15940</name>
</gene>
<reference evidence="3" key="1">
    <citation type="submission" date="2022-08" db="EMBL/GenBank/DDBJ databases">
        <title>Novel sulfate-reducing endosymbionts in the free-living metamonad Anaeramoeba.</title>
        <authorList>
            <person name="Jerlstrom-Hultqvist J."/>
            <person name="Cepicka I."/>
            <person name="Gallot-Lavallee L."/>
            <person name="Salas-Leiva D."/>
            <person name="Curtis B.A."/>
            <person name="Zahonova K."/>
            <person name="Pipaliya S."/>
            <person name="Dacks J."/>
            <person name="Roger A.J."/>
        </authorList>
    </citation>
    <scope>NUCLEOTIDE SEQUENCE</scope>
    <source>
        <strain evidence="3">Schooner1</strain>
    </source>
</reference>
<evidence type="ECO:0000256" key="1">
    <source>
        <dbReference type="SAM" id="MobiDB-lite"/>
    </source>
</evidence>
<evidence type="ECO:0000313" key="3">
    <source>
        <dbReference type="EMBL" id="KAJ6250454.1"/>
    </source>
</evidence>
<feature type="compositionally biased region" description="Acidic residues" evidence="1">
    <location>
        <begin position="716"/>
        <end position="726"/>
    </location>
</feature>
<protein>
    <submittedName>
        <fullName evidence="3">Gamma-secretase-activating protein</fullName>
    </submittedName>
</protein>
<dbReference type="PANTHER" id="PTHR13630">
    <property type="entry name" value="GAMMA-SECRETASE-ACTIVATING PROTEIN"/>
    <property type="match status" value="1"/>
</dbReference>
<feature type="region of interest" description="Disordered" evidence="1">
    <location>
        <begin position="705"/>
        <end position="743"/>
    </location>
</feature>
<evidence type="ECO:0000259" key="2">
    <source>
        <dbReference type="Pfam" id="PF14959"/>
    </source>
</evidence>
<name>A0ABQ8Z189_9EUKA</name>
<proteinExistence type="predicted"/>
<organism evidence="3 4">
    <name type="scientific">Anaeramoeba flamelloides</name>
    <dbReference type="NCBI Taxonomy" id="1746091"/>
    <lineage>
        <taxon>Eukaryota</taxon>
        <taxon>Metamonada</taxon>
        <taxon>Anaeramoebidae</taxon>
        <taxon>Anaeramoeba</taxon>
    </lineage>
</organism>
<accession>A0ABQ8Z189</accession>
<comment type="caution">
    <text evidence="3">The sequence shown here is derived from an EMBL/GenBank/DDBJ whole genome shotgun (WGS) entry which is preliminary data.</text>
</comment>
<dbReference type="InterPro" id="IPR026172">
    <property type="entry name" value="GSAP_fam"/>
</dbReference>
<feature type="compositionally biased region" description="Gly residues" evidence="1">
    <location>
        <begin position="332"/>
        <end position="341"/>
    </location>
</feature>
<feature type="compositionally biased region" description="Gly residues" evidence="1">
    <location>
        <begin position="887"/>
        <end position="900"/>
    </location>
</feature>
<feature type="region of interest" description="Disordered" evidence="1">
    <location>
        <begin position="359"/>
        <end position="378"/>
    </location>
</feature>